<accession>A0A4R1RRA5</accession>
<dbReference type="InterPro" id="IPR041633">
    <property type="entry name" value="Polbeta"/>
</dbReference>
<dbReference type="AlphaFoldDB" id="A0A4R1RRA5"/>
<sequence length="139" mass="15850">MSDPLSRVTEYLHHYPNVSAAWLFGSMATGKAGKNSDMDIAILFTPDLSKYERFDLRLLIGGELARLAEREVDVVDMAAAPLYLQHQVRKTGRLIVEKDHAYRVAFDIRSRREYFDLAPVLELRNRRLIERSIGGSENG</sequence>
<dbReference type="EMBL" id="SLUN01000013">
    <property type="protein sequence ID" value="TCL68462.1"/>
    <property type="molecule type" value="Genomic_DNA"/>
</dbReference>
<dbReference type="NCBIfam" id="NF047752">
    <property type="entry name" value="MntA_antitoxin"/>
    <property type="match status" value="1"/>
</dbReference>
<feature type="domain" description="Polymerase beta nucleotidyltransferase" evidence="1">
    <location>
        <begin position="8"/>
        <end position="100"/>
    </location>
</feature>
<dbReference type="SUPFAM" id="SSF81301">
    <property type="entry name" value="Nucleotidyltransferase"/>
    <property type="match status" value="1"/>
</dbReference>
<name>A0A4R1RRA5_HYDET</name>
<dbReference type="InterPro" id="IPR043519">
    <property type="entry name" value="NT_sf"/>
</dbReference>
<comment type="caution">
    <text evidence="2">The sequence shown here is derived from an EMBL/GenBank/DDBJ whole genome shotgun (WGS) entry which is preliminary data.</text>
</comment>
<dbReference type="RefSeq" id="WP_165907965.1">
    <property type="nucleotide sequence ID" value="NZ_SLUN01000013.1"/>
</dbReference>
<organism evidence="2 3">
    <name type="scientific">Hydrogenispora ethanolica</name>
    <dbReference type="NCBI Taxonomy" id="1082276"/>
    <lineage>
        <taxon>Bacteria</taxon>
        <taxon>Bacillati</taxon>
        <taxon>Bacillota</taxon>
        <taxon>Hydrogenispora</taxon>
    </lineage>
</organism>
<reference evidence="2 3" key="1">
    <citation type="submission" date="2019-03" db="EMBL/GenBank/DDBJ databases">
        <title>Genomic Encyclopedia of Type Strains, Phase IV (KMG-IV): sequencing the most valuable type-strain genomes for metagenomic binning, comparative biology and taxonomic classification.</title>
        <authorList>
            <person name="Goeker M."/>
        </authorList>
    </citation>
    <scope>NUCLEOTIDE SEQUENCE [LARGE SCALE GENOMIC DNA]</scope>
    <source>
        <strain evidence="2 3">LX-B</strain>
    </source>
</reference>
<evidence type="ECO:0000259" key="1">
    <source>
        <dbReference type="Pfam" id="PF18765"/>
    </source>
</evidence>
<dbReference type="GO" id="GO:0016740">
    <property type="term" value="F:transferase activity"/>
    <property type="evidence" value="ECO:0007669"/>
    <property type="project" value="UniProtKB-KW"/>
</dbReference>
<protein>
    <submittedName>
        <fullName evidence="2">Putative nucleotidyltransferase</fullName>
    </submittedName>
</protein>
<evidence type="ECO:0000313" key="2">
    <source>
        <dbReference type="EMBL" id="TCL68462.1"/>
    </source>
</evidence>
<keyword evidence="3" id="KW-1185">Reference proteome</keyword>
<dbReference type="Proteomes" id="UP000295008">
    <property type="component" value="Unassembled WGS sequence"/>
</dbReference>
<evidence type="ECO:0000313" key="3">
    <source>
        <dbReference type="Proteomes" id="UP000295008"/>
    </source>
</evidence>
<dbReference type="Pfam" id="PF18765">
    <property type="entry name" value="Polbeta"/>
    <property type="match status" value="1"/>
</dbReference>
<dbReference type="PANTHER" id="PTHR43852">
    <property type="entry name" value="NUCLEOTIDYLTRANSFERASE"/>
    <property type="match status" value="1"/>
</dbReference>
<dbReference type="PANTHER" id="PTHR43852:SF3">
    <property type="entry name" value="NUCLEOTIDYLTRANSFERASE"/>
    <property type="match status" value="1"/>
</dbReference>
<dbReference type="InterPro" id="IPR052930">
    <property type="entry name" value="TA_antitoxin_MntA"/>
</dbReference>
<keyword evidence="2" id="KW-0808">Transferase</keyword>
<dbReference type="CDD" id="cd05403">
    <property type="entry name" value="NT_KNTase_like"/>
    <property type="match status" value="1"/>
</dbReference>
<proteinExistence type="predicted"/>
<gene>
    <name evidence="2" type="ORF">EDC14_10131</name>
</gene>
<dbReference type="Gene3D" id="3.30.460.10">
    <property type="entry name" value="Beta Polymerase, domain 2"/>
    <property type="match status" value="1"/>
</dbReference>